<evidence type="ECO:0000259" key="13">
    <source>
        <dbReference type="Pfam" id="PF05826"/>
    </source>
</evidence>
<dbReference type="InterPro" id="IPR036444">
    <property type="entry name" value="PLipase_A2_dom_sf"/>
</dbReference>
<dbReference type="EMBL" id="CAKOFQ010007248">
    <property type="protein sequence ID" value="CAH1996052.1"/>
    <property type="molecule type" value="Genomic_DNA"/>
</dbReference>
<dbReference type="Pfam" id="PF05826">
    <property type="entry name" value="Phospholip_A2_2"/>
    <property type="match status" value="1"/>
</dbReference>
<evidence type="ECO:0000256" key="7">
    <source>
        <dbReference type="ARBA" id="ARBA00022801"/>
    </source>
</evidence>
<dbReference type="AlphaFoldDB" id="A0A9P0LFX1"/>
<evidence type="ECO:0000256" key="11">
    <source>
        <dbReference type="ARBA" id="ARBA00023157"/>
    </source>
</evidence>
<keyword evidence="7" id="KW-0378">Hydrolase</keyword>
<protein>
    <recommendedName>
        <fullName evidence="4">Phospholipase A2</fullName>
        <ecNumber evidence="3">3.1.1.4</ecNumber>
    </recommendedName>
    <alternativeName>
        <fullName evidence="12">Phosphatidylcholine 2-acylhydrolase</fullName>
    </alternativeName>
</protein>
<dbReference type="Proteomes" id="UP001152888">
    <property type="component" value="Unassembled WGS sequence"/>
</dbReference>
<dbReference type="InterPro" id="IPR033113">
    <property type="entry name" value="PLA2_histidine"/>
</dbReference>
<dbReference type="SUPFAM" id="SSF48619">
    <property type="entry name" value="Phospholipase A2, PLA2"/>
    <property type="match status" value="1"/>
</dbReference>
<keyword evidence="11" id="KW-1015">Disulfide bond</keyword>
<dbReference type="Gene3D" id="1.20.90.10">
    <property type="entry name" value="Phospholipase A2 domain"/>
    <property type="match status" value="1"/>
</dbReference>
<evidence type="ECO:0000256" key="9">
    <source>
        <dbReference type="ARBA" id="ARBA00022963"/>
    </source>
</evidence>
<accession>A0A9P0LFX1</accession>
<dbReference type="OrthoDB" id="6501032at2759"/>
<feature type="domain" description="Phospholipase A2-like central" evidence="13">
    <location>
        <begin position="172"/>
        <end position="267"/>
    </location>
</feature>
<keyword evidence="6" id="KW-0479">Metal-binding</keyword>
<evidence type="ECO:0000256" key="8">
    <source>
        <dbReference type="ARBA" id="ARBA00022837"/>
    </source>
</evidence>
<keyword evidence="10" id="KW-0443">Lipid metabolism</keyword>
<proteinExistence type="predicted"/>
<dbReference type="GO" id="GO:0005576">
    <property type="term" value="C:extracellular region"/>
    <property type="evidence" value="ECO:0007669"/>
    <property type="project" value="UniProtKB-SubCell"/>
</dbReference>
<dbReference type="GO" id="GO:0050482">
    <property type="term" value="P:arachidonate secretion"/>
    <property type="evidence" value="ECO:0007669"/>
    <property type="project" value="InterPro"/>
</dbReference>
<comment type="subcellular location">
    <subcellularLocation>
        <location evidence="2">Secreted</location>
    </subcellularLocation>
</comment>
<organism evidence="14 15">
    <name type="scientific">Acanthoscelides obtectus</name>
    <name type="common">Bean weevil</name>
    <name type="synonym">Bruchus obtectus</name>
    <dbReference type="NCBI Taxonomy" id="200917"/>
    <lineage>
        <taxon>Eukaryota</taxon>
        <taxon>Metazoa</taxon>
        <taxon>Ecdysozoa</taxon>
        <taxon>Arthropoda</taxon>
        <taxon>Hexapoda</taxon>
        <taxon>Insecta</taxon>
        <taxon>Pterygota</taxon>
        <taxon>Neoptera</taxon>
        <taxon>Endopterygota</taxon>
        <taxon>Coleoptera</taxon>
        <taxon>Polyphaga</taxon>
        <taxon>Cucujiformia</taxon>
        <taxon>Chrysomeloidea</taxon>
        <taxon>Chrysomelidae</taxon>
        <taxon>Bruchinae</taxon>
        <taxon>Bruchini</taxon>
        <taxon>Acanthoscelides</taxon>
    </lineage>
</organism>
<dbReference type="GO" id="GO:0016042">
    <property type="term" value="P:lipid catabolic process"/>
    <property type="evidence" value="ECO:0007669"/>
    <property type="project" value="UniProtKB-KW"/>
</dbReference>
<gene>
    <name evidence="14" type="ORF">ACAOBT_LOCUS22999</name>
</gene>
<evidence type="ECO:0000256" key="12">
    <source>
        <dbReference type="ARBA" id="ARBA00029903"/>
    </source>
</evidence>
<dbReference type="PANTHER" id="PTHR12253">
    <property type="entry name" value="RH14732P"/>
    <property type="match status" value="1"/>
</dbReference>
<dbReference type="GO" id="GO:0006644">
    <property type="term" value="P:phospholipid metabolic process"/>
    <property type="evidence" value="ECO:0007669"/>
    <property type="project" value="InterPro"/>
</dbReference>
<comment type="caution">
    <text evidence="14">The sequence shown here is derived from an EMBL/GenBank/DDBJ whole genome shotgun (WGS) entry which is preliminary data.</text>
</comment>
<evidence type="ECO:0000256" key="3">
    <source>
        <dbReference type="ARBA" id="ARBA00013278"/>
    </source>
</evidence>
<dbReference type="PROSITE" id="PS00118">
    <property type="entry name" value="PA2_HIS"/>
    <property type="match status" value="1"/>
</dbReference>
<evidence type="ECO:0000256" key="4">
    <source>
        <dbReference type="ARBA" id="ARBA00021721"/>
    </source>
</evidence>
<dbReference type="GO" id="GO:0046872">
    <property type="term" value="F:metal ion binding"/>
    <property type="evidence" value="ECO:0007669"/>
    <property type="project" value="UniProtKB-KW"/>
</dbReference>
<evidence type="ECO:0000256" key="2">
    <source>
        <dbReference type="ARBA" id="ARBA00004613"/>
    </source>
</evidence>
<evidence type="ECO:0000256" key="1">
    <source>
        <dbReference type="ARBA" id="ARBA00001913"/>
    </source>
</evidence>
<dbReference type="FunFam" id="1.20.90.10:FF:000002">
    <property type="entry name" value="Phospholipase A2 group III"/>
    <property type="match status" value="1"/>
</dbReference>
<keyword evidence="8" id="KW-0106">Calcium</keyword>
<dbReference type="GO" id="GO:0004623">
    <property type="term" value="F:phospholipase A2 activity"/>
    <property type="evidence" value="ECO:0007669"/>
    <property type="project" value="UniProtKB-EC"/>
</dbReference>
<evidence type="ECO:0000256" key="5">
    <source>
        <dbReference type="ARBA" id="ARBA00022525"/>
    </source>
</evidence>
<dbReference type="CDD" id="cd04704">
    <property type="entry name" value="PLA2_bee_venom_like"/>
    <property type="match status" value="1"/>
</dbReference>
<name>A0A9P0LFX1_ACAOB</name>
<evidence type="ECO:0000313" key="14">
    <source>
        <dbReference type="EMBL" id="CAH1996052.1"/>
    </source>
</evidence>
<comment type="cofactor">
    <cofactor evidence="1">
        <name>Ca(2+)</name>
        <dbReference type="ChEBI" id="CHEBI:29108"/>
    </cofactor>
</comment>
<sequence>MPLVTQSKNVVMYYAVLFVVCVLSTNGKPSLSFNLPFKGPFASFVSGGNRVNRFALKEYSGRRADGDSLRMVYFNDQTVAVVELGMNKLLLNCELIEVFSPDQVFVVLGELKNTARPVEVTFQEMLTLMSQCKQLEDVTYLSGHNEMTKNHSNDRMDSPRGTNNPFSLLSGIIPGTKWCGTGDIAKDYFDLGTEPKVDACCRAHDLCPVKIRAYSNKYNLTNNSLYTKSHCRCDDSLFECLKRNRNSNTANIMGNIYFNIVQVPCLEDSEEGRKFRQAKNVF</sequence>
<evidence type="ECO:0000256" key="6">
    <source>
        <dbReference type="ARBA" id="ARBA00022723"/>
    </source>
</evidence>
<keyword evidence="15" id="KW-1185">Reference proteome</keyword>
<evidence type="ECO:0000256" key="10">
    <source>
        <dbReference type="ARBA" id="ARBA00023098"/>
    </source>
</evidence>
<keyword evidence="9" id="KW-0442">Lipid degradation</keyword>
<reference evidence="14" key="1">
    <citation type="submission" date="2022-03" db="EMBL/GenBank/DDBJ databases">
        <authorList>
            <person name="Sayadi A."/>
        </authorList>
    </citation>
    <scope>NUCLEOTIDE SEQUENCE</scope>
</reference>
<dbReference type="InterPro" id="IPR016090">
    <property type="entry name" value="PLA2-like_dom"/>
</dbReference>
<evidence type="ECO:0000313" key="15">
    <source>
        <dbReference type="Proteomes" id="UP001152888"/>
    </source>
</evidence>
<keyword evidence="5" id="KW-0964">Secreted</keyword>
<dbReference type="EC" id="3.1.1.4" evidence="3"/>